<keyword evidence="4" id="KW-0805">Transcription regulation</keyword>
<dbReference type="PATRIC" id="fig|1229908.8.peg.709"/>
<evidence type="ECO:0000256" key="3">
    <source>
        <dbReference type="ARBA" id="ARBA00022737"/>
    </source>
</evidence>
<dbReference type="PANTHER" id="PTHR11618">
    <property type="entry name" value="TRANSCRIPTION INITIATION FACTOR IIB-RELATED"/>
    <property type="match status" value="1"/>
</dbReference>
<proteinExistence type="inferred from homology"/>
<name>K0B7X0_9ARCH</name>
<dbReference type="InterPro" id="IPR013763">
    <property type="entry name" value="Cyclin-like_dom"/>
</dbReference>
<comment type="similarity">
    <text evidence="1">Belongs to the TFIIB family.</text>
</comment>
<dbReference type="Proteomes" id="UP000006101">
    <property type="component" value="Chromosome"/>
</dbReference>
<evidence type="ECO:0000313" key="8">
    <source>
        <dbReference type="Proteomes" id="UP000006101"/>
    </source>
</evidence>
<dbReference type="PANTHER" id="PTHR11618:SF13">
    <property type="entry name" value="TRANSCRIPTION INITIATION FACTOR IIB"/>
    <property type="match status" value="1"/>
</dbReference>
<dbReference type="Gene3D" id="1.10.472.170">
    <property type="match status" value="1"/>
</dbReference>
<sequence>MLQKYQIHNCSNSKLITDTFNGEIFCANCGTVIEEKLDNHNETPVHSLEDFMSKSQVGSKQSLSIHDKGMSSIIGKDKDAKGKSLSSSNKSRFNRLRVLDSRSKARKSSERTLVKSLTFLNGLKGKLGISENTIEGTSSLFRRAQKHQLIRGRSSDDLMAAALYVSCRQTMTPRSLEDISEIANITKKHLQKSVRVLINEFGLVLPQYNISSFLTKLSNDLGFSEKTKRYALKILSDVEKCGSAAGKNPIGQAAASLYLASMLMGENISQSTFSKISGISTVTLRNRKNTIQKLLEL</sequence>
<dbReference type="RefSeq" id="WP_014962944.1">
    <property type="nucleotide sequence ID" value="NC_018655.1"/>
</dbReference>
<reference evidence="7 8" key="1">
    <citation type="journal article" date="2012" name="J. Bacteriol.">
        <title>Draft Genome Sequence of an Ammonia-Oxidizing Archaeon, "Candidatus Nitrosopumilus koreensis" AR1, from Marine Sediment.</title>
        <authorList>
            <person name="Park S.J."/>
            <person name="Kim J.G."/>
            <person name="Jung M.Y."/>
            <person name="Kim S.J."/>
            <person name="Cha I.T."/>
            <person name="Kwon K."/>
            <person name="Lee J.H."/>
            <person name="Rhee S.K."/>
        </authorList>
    </citation>
    <scope>NUCLEOTIDE SEQUENCE [LARGE SCALE GENOMIC DNA]</scope>
    <source>
        <strain evidence="7 8">AR1</strain>
    </source>
</reference>
<dbReference type="GO" id="GO:0017025">
    <property type="term" value="F:TBP-class protein binding"/>
    <property type="evidence" value="ECO:0007669"/>
    <property type="project" value="InterPro"/>
</dbReference>
<dbReference type="AlphaFoldDB" id="K0B7X0"/>
<evidence type="ECO:0000256" key="1">
    <source>
        <dbReference type="ARBA" id="ARBA00010857"/>
    </source>
</evidence>
<dbReference type="Gene3D" id="1.10.472.10">
    <property type="entry name" value="Cyclin-like"/>
    <property type="match status" value="1"/>
</dbReference>
<dbReference type="GO" id="GO:0097550">
    <property type="term" value="C:transcription preinitiation complex"/>
    <property type="evidence" value="ECO:0007669"/>
    <property type="project" value="TreeGrafter"/>
</dbReference>
<dbReference type="InterPro" id="IPR000812">
    <property type="entry name" value="TFIIB"/>
</dbReference>
<dbReference type="SUPFAM" id="SSF47954">
    <property type="entry name" value="Cyclin-like"/>
    <property type="match status" value="2"/>
</dbReference>
<dbReference type="PRINTS" id="PR00685">
    <property type="entry name" value="TIFACTORIIB"/>
</dbReference>
<dbReference type="EMBL" id="CP003842">
    <property type="protein sequence ID" value="AFS80556.1"/>
    <property type="molecule type" value="Genomic_DNA"/>
</dbReference>
<dbReference type="InterPro" id="IPR023486">
    <property type="entry name" value="TFIIB_CS"/>
</dbReference>
<evidence type="ECO:0000256" key="2">
    <source>
        <dbReference type="ARBA" id="ARBA00013932"/>
    </source>
</evidence>
<feature type="domain" description="Cyclin-like" evidence="6">
    <location>
        <begin position="118"/>
        <end position="199"/>
    </location>
</feature>
<evidence type="ECO:0000256" key="5">
    <source>
        <dbReference type="ARBA" id="ARBA00023163"/>
    </source>
</evidence>
<dbReference type="HOGENOM" id="CLU_043736_0_1_2"/>
<feature type="domain" description="Cyclin-like" evidence="6">
    <location>
        <begin position="212"/>
        <end position="293"/>
    </location>
</feature>
<dbReference type="GO" id="GO:0070897">
    <property type="term" value="P:transcription preinitiation complex assembly"/>
    <property type="evidence" value="ECO:0007669"/>
    <property type="project" value="InterPro"/>
</dbReference>
<evidence type="ECO:0000259" key="6">
    <source>
        <dbReference type="SMART" id="SM00385"/>
    </source>
</evidence>
<dbReference type="KEGG" id="nkr:NKOR_03310"/>
<accession>K0B7X0</accession>
<dbReference type="STRING" id="1229908.NKOR_03310"/>
<dbReference type="Pfam" id="PF00382">
    <property type="entry name" value="TFIIB"/>
    <property type="match status" value="2"/>
</dbReference>
<dbReference type="InterPro" id="IPR013150">
    <property type="entry name" value="TFIIB_cyclin"/>
</dbReference>
<evidence type="ECO:0000256" key="4">
    <source>
        <dbReference type="ARBA" id="ARBA00023015"/>
    </source>
</evidence>
<organism evidence="7 8">
    <name type="scientific">Candidatus Nitrosopumilus koreensis AR1</name>
    <dbReference type="NCBI Taxonomy" id="1229908"/>
    <lineage>
        <taxon>Archaea</taxon>
        <taxon>Nitrososphaerota</taxon>
        <taxon>Nitrososphaeria</taxon>
        <taxon>Nitrosopumilales</taxon>
        <taxon>Nitrosopumilaceae</taxon>
        <taxon>Nitrosopumilus</taxon>
    </lineage>
</organism>
<protein>
    <recommendedName>
        <fullName evidence="2">Transcription initiation factor IIB</fullName>
    </recommendedName>
</protein>
<keyword evidence="8" id="KW-1185">Reference proteome</keyword>
<dbReference type="PROSITE" id="PS00782">
    <property type="entry name" value="TFIIB"/>
    <property type="match status" value="1"/>
</dbReference>
<dbReference type="SMART" id="SM00385">
    <property type="entry name" value="CYCLIN"/>
    <property type="match status" value="2"/>
</dbReference>
<keyword evidence="3" id="KW-0677">Repeat</keyword>
<gene>
    <name evidence="7" type="ORF">NKOR_03310</name>
</gene>
<dbReference type="GeneID" id="13726105"/>
<keyword evidence="5" id="KW-0804">Transcription</keyword>
<dbReference type="SUPFAM" id="SSF57783">
    <property type="entry name" value="Zinc beta-ribbon"/>
    <property type="match status" value="1"/>
</dbReference>
<dbReference type="InterPro" id="IPR036915">
    <property type="entry name" value="Cyclin-like_sf"/>
</dbReference>
<evidence type="ECO:0000313" key="7">
    <source>
        <dbReference type="EMBL" id="AFS80556.1"/>
    </source>
</evidence>